<organism evidence="1 2">
    <name type="scientific">Steinernema carpocapsae</name>
    <name type="common">Entomopathogenic nematode</name>
    <dbReference type="NCBI Taxonomy" id="34508"/>
    <lineage>
        <taxon>Eukaryota</taxon>
        <taxon>Metazoa</taxon>
        <taxon>Ecdysozoa</taxon>
        <taxon>Nematoda</taxon>
        <taxon>Chromadorea</taxon>
        <taxon>Rhabditida</taxon>
        <taxon>Tylenchina</taxon>
        <taxon>Panagrolaimomorpha</taxon>
        <taxon>Strongyloidoidea</taxon>
        <taxon>Steinernematidae</taxon>
        <taxon>Steinernema</taxon>
    </lineage>
</organism>
<dbReference type="EMBL" id="AZBU02000002">
    <property type="protein sequence ID" value="TKR94432.1"/>
    <property type="molecule type" value="Genomic_DNA"/>
</dbReference>
<gene>
    <name evidence="1" type="ORF">L596_008711</name>
</gene>
<dbReference type="Proteomes" id="UP000298663">
    <property type="component" value="Unassembled WGS sequence"/>
</dbReference>
<evidence type="ECO:0000313" key="2">
    <source>
        <dbReference type="Proteomes" id="UP000298663"/>
    </source>
</evidence>
<accession>A0A4U5PDE6</accession>
<keyword evidence="2" id="KW-1185">Reference proteome</keyword>
<sequence>MRQEVSDKTVFDRCSILFQPLPDPAMAAQYNTSKVHFCHHETSRRLLPRLRPRRFALNRLRMCCQPALPKQ</sequence>
<evidence type="ECO:0000313" key="1">
    <source>
        <dbReference type="EMBL" id="TKR94432.1"/>
    </source>
</evidence>
<dbReference type="AlphaFoldDB" id="A0A4U5PDE6"/>
<comment type="caution">
    <text evidence="1">The sequence shown here is derived from an EMBL/GenBank/DDBJ whole genome shotgun (WGS) entry which is preliminary data.</text>
</comment>
<reference evidence="1 2" key="2">
    <citation type="journal article" date="2019" name="G3 (Bethesda)">
        <title>Hybrid Assembly of the Genome of the Entomopathogenic Nematode Steinernema carpocapsae Identifies the X-Chromosome.</title>
        <authorList>
            <person name="Serra L."/>
            <person name="Macchietto M."/>
            <person name="Macias-Munoz A."/>
            <person name="McGill C.J."/>
            <person name="Rodriguez I.M."/>
            <person name="Rodriguez B."/>
            <person name="Murad R."/>
            <person name="Mortazavi A."/>
        </authorList>
    </citation>
    <scope>NUCLEOTIDE SEQUENCE [LARGE SCALE GENOMIC DNA]</scope>
    <source>
        <strain evidence="1 2">ALL</strain>
    </source>
</reference>
<name>A0A4U5PDE6_STECR</name>
<protein>
    <submittedName>
        <fullName evidence="1">Uncharacterized protein</fullName>
    </submittedName>
</protein>
<reference evidence="1 2" key="1">
    <citation type="journal article" date="2015" name="Genome Biol.">
        <title>Comparative genomics of Steinernema reveals deeply conserved gene regulatory networks.</title>
        <authorList>
            <person name="Dillman A.R."/>
            <person name="Macchietto M."/>
            <person name="Porter C.F."/>
            <person name="Rogers A."/>
            <person name="Williams B."/>
            <person name="Antoshechkin I."/>
            <person name="Lee M.M."/>
            <person name="Goodwin Z."/>
            <person name="Lu X."/>
            <person name="Lewis E.E."/>
            <person name="Goodrich-Blair H."/>
            <person name="Stock S.P."/>
            <person name="Adams B.J."/>
            <person name="Sternberg P.W."/>
            <person name="Mortazavi A."/>
        </authorList>
    </citation>
    <scope>NUCLEOTIDE SEQUENCE [LARGE SCALE GENOMIC DNA]</scope>
    <source>
        <strain evidence="1 2">ALL</strain>
    </source>
</reference>
<proteinExistence type="predicted"/>